<dbReference type="Gramene" id="GBG63886">
    <property type="protein sequence ID" value="GBG63886"/>
    <property type="gene ID" value="CBR_g39667"/>
</dbReference>
<protein>
    <submittedName>
        <fullName evidence="2">Uncharacterized protein</fullName>
    </submittedName>
</protein>
<keyword evidence="1" id="KW-1133">Transmembrane helix</keyword>
<dbReference type="Proteomes" id="UP000265515">
    <property type="component" value="Unassembled WGS sequence"/>
</dbReference>
<keyword evidence="1" id="KW-0472">Membrane</keyword>
<proteinExistence type="predicted"/>
<evidence type="ECO:0000313" key="3">
    <source>
        <dbReference type="Proteomes" id="UP000265515"/>
    </source>
</evidence>
<gene>
    <name evidence="2" type="ORF">CBR_g39667</name>
</gene>
<accession>A0A388K1G3</accession>
<name>A0A388K1G3_CHABU</name>
<evidence type="ECO:0000256" key="1">
    <source>
        <dbReference type="SAM" id="Phobius"/>
    </source>
</evidence>
<organism evidence="2 3">
    <name type="scientific">Chara braunii</name>
    <name type="common">Braun's stonewort</name>
    <dbReference type="NCBI Taxonomy" id="69332"/>
    <lineage>
        <taxon>Eukaryota</taxon>
        <taxon>Viridiplantae</taxon>
        <taxon>Streptophyta</taxon>
        <taxon>Charophyceae</taxon>
        <taxon>Charales</taxon>
        <taxon>Characeae</taxon>
        <taxon>Chara</taxon>
    </lineage>
</organism>
<comment type="caution">
    <text evidence="2">The sequence shown here is derived from an EMBL/GenBank/DDBJ whole genome shotgun (WGS) entry which is preliminary data.</text>
</comment>
<sequence>MRSDSAAWLVYVLSRGSGSYHVRKLVGPRETAVGYDIPLPVALEDGGSVRSAVGTTPFVDVGGGGTAPVVLAGGNGVGPRIAPSAVLARAPACACFAEITPAGFVDFVAAASLHLVVVVAGAGSMPGVASAVVADDAASLGAEHNIVVTPRVIVVAAFAAARAGEARFVVALSVVAELVVIVVAFGALATGGAHFVDVPAVVVVAFVPFVPTVGVAVTTLAGPVAVAPTAVASASVSAPVVVQAVVMA</sequence>
<feature type="transmembrane region" description="Helical" evidence="1">
    <location>
        <begin position="168"/>
        <end position="189"/>
    </location>
</feature>
<keyword evidence="1" id="KW-0812">Transmembrane</keyword>
<dbReference type="AlphaFoldDB" id="A0A388K1G3"/>
<dbReference type="EMBL" id="BFEA01000043">
    <property type="protein sequence ID" value="GBG63886.1"/>
    <property type="molecule type" value="Genomic_DNA"/>
</dbReference>
<feature type="transmembrane region" description="Helical" evidence="1">
    <location>
        <begin position="224"/>
        <end position="246"/>
    </location>
</feature>
<reference evidence="2 3" key="1">
    <citation type="journal article" date="2018" name="Cell">
        <title>The Chara Genome: Secondary Complexity and Implications for Plant Terrestrialization.</title>
        <authorList>
            <person name="Nishiyama T."/>
            <person name="Sakayama H."/>
            <person name="Vries J.D."/>
            <person name="Buschmann H."/>
            <person name="Saint-Marcoux D."/>
            <person name="Ullrich K.K."/>
            <person name="Haas F.B."/>
            <person name="Vanderstraeten L."/>
            <person name="Becker D."/>
            <person name="Lang D."/>
            <person name="Vosolsobe S."/>
            <person name="Rombauts S."/>
            <person name="Wilhelmsson P.K.I."/>
            <person name="Janitza P."/>
            <person name="Kern R."/>
            <person name="Heyl A."/>
            <person name="Rumpler F."/>
            <person name="Villalobos L.I.A.C."/>
            <person name="Clay J.M."/>
            <person name="Skokan R."/>
            <person name="Toyoda A."/>
            <person name="Suzuki Y."/>
            <person name="Kagoshima H."/>
            <person name="Schijlen E."/>
            <person name="Tajeshwar N."/>
            <person name="Catarino B."/>
            <person name="Hetherington A.J."/>
            <person name="Saltykova A."/>
            <person name="Bonnot C."/>
            <person name="Breuninger H."/>
            <person name="Symeonidi A."/>
            <person name="Radhakrishnan G.V."/>
            <person name="Van Nieuwerburgh F."/>
            <person name="Deforce D."/>
            <person name="Chang C."/>
            <person name="Karol K.G."/>
            <person name="Hedrich R."/>
            <person name="Ulvskov P."/>
            <person name="Glockner G."/>
            <person name="Delwiche C.F."/>
            <person name="Petrasek J."/>
            <person name="Van de Peer Y."/>
            <person name="Friml J."/>
            <person name="Beilby M."/>
            <person name="Dolan L."/>
            <person name="Kohara Y."/>
            <person name="Sugano S."/>
            <person name="Fujiyama A."/>
            <person name="Delaux P.-M."/>
            <person name="Quint M."/>
            <person name="TheiBen G."/>
            <person name="Hagemann M."/>
            <person name="Harholt J."/>
            <person name="Dunand C."/>
            <person name="Zachgo S."/>
            <person name="Langdale J."/>
            <person name="Maumus F."/>
            <person name="Straeten D.V.D."/>
            <person name="Gould S.B."/>
            <person name="Rensing S.A."/>
        </authorList>
    </citation>
    <scope>NUCLEOTIDE SEQUENCE [LARGE SCALE GENOMIC DNA]</scope>
    <source>
        <strain evidence="2 3">S276</strain>
    </source>
</reference>
<evidence type="ECO:0000313" key="2">
    <source>
        <dbReference type="EMBL" id="GBG63886.1"/>
    </source>
</evidence>
<feature type="transmembrane region" description="Helical" evidence="1">
    <location>
        <begin position="195"/>
        <end position="217"/>
    </location>
</feature>
<keyword evidence="3" id="KW-1185">Reference proteome</keyword>